<accession>A0A8S2A1U1</accession>
<dbReference type="AlphaFoldDB" id="A0A8S2A1U1"/>
<feature type="region of interest" description="Disordered" evidence="1">
    <location>
        <begin position="421"/>
        <end position="450"/>
    </location>
</feature>
<sequence length="450" mass="49673">MSLKEGTCTSQMQQVQLEEEGLSTKRKAIDEAELSSKLAKRNEEKRWMGYDHAHTVDLVDLSGGLRGGRPWGFSSSAGPSNNPYGDNDVNSDDFMIPSEHVRRMLEGSESETFMALSPSVTSAESHPTREMEGSESSVETDPSEDLDEFDDDDVETGAESDEAVPLVAFGGNFGNVLITDFVVLSDDSNDDSLDEPEEQMATTRYLYGDSDIDVPMWESPDGVNASHDSDCVVFMPTEYGIPKQALAYNMMSPNVEFATPPSPPTPNFSETPRMSISLRRFASRTWYDGYERANNEMFHMSFDNEEVDEEVPDPMFECETIPETPPPVEESGMLFPPDESLFVPVTLGSSSMATMIENMIDAGTLGIEPIQPSKGMPVWNEGMKRSADGTVVTKMEREDGRSYSVTPFYFTCGQDGHYVTVCPKKRPENPSSSNPSPSTSAKKKKNLSIN</sequence>
<feature type="compositionally biased region" description="Low complexity" evidence="1">
    <location>
        <begin position="429"/>
        <end position="440"/>
    </location>
</feature>
<gene>
    <name evidence="2" type="ORF">AARE701A_LOCUS9853</name>
</gene>
<evidence type="ECO:0000313" key="2">
    <source>
        <dbReference type="EMBL" id="CAE6014980.1"/>
    </source>
</evidence>
<reference evidence="2" key="1">
    <citation type="submission" date="2021-01" db="EMBL/GenBank/DDBJ databases">
        <authorList>
            <person name="Bezrukov I."/>
        </authorList>
    </citation>
    <scope>NUCLEOTIDE SEQUENCE</scope>
</reference>
<feature type="region of interest" description="Disordered" evidence="1">
    <location>
        <begin position="1"/>
        <end position="23"/>
    </location>
</feature>
<evidence type="ECO:0000313" key="3">
    <source>
        <dbReference type="Proteomes" id="UP000682877"/>
    </source>
</evidence>
<name>A0A8S2A1U1_ARAAE</name>
<evidence type="ECO:0000256" key="1">
    <source>
        <dbReference type="SAM" id="MobiDB-lite"/>
    </source>
</evidence>
<dbReference type="EMBL" id="LR999454">
    <property type="protein sequence ID" value="CAE6014980.1"/>
    <property type="molecule type" value="Genomic_DNA"/>
</dbReference>
<proteinExistence type="predicted"/>
<keyword evidence="3" id="KW-1185">Reference proteome</keyword>
<feature type="region of interest" description="Disordered" evidence="1">
    <location>
        <begin position="72"/>
        <end position="94"/>
    </location>
</feature>
<feature type="region of interest" description="Disordered" evidence="1">
    <location>
        <begin position="107"/>
        <end position="160"/>
    </location>
</feature>
<feature type="compositionally biased region" description="Basic residues" evidence="1">
    <location>
        <begin position="441"/>
        <end position="450"/>
    </location>
</feature>
<feature type="compositionally biased region" description="Polar residues" evidence="1">
    <location>
        <begin position="73"/>
        <end position="84"/>
    </location>
</feature>
<feature type="compositionally biased region" description="Acidic residues" evidence="1">
    <location>
        <begin position="141"/>
        <end position="160"/>
    </location>
</feature>
<dbReference type="Proteomes" id="UP000682877">
    <property type="component" value="Chromosome 4"/>
</dbReference>
<organism evidence="2 3">
    <name type="scientific">Arabidopsis arenosa</name>
    <name type="common">Sand rock-cress</name>
    <name type="synonym">Cardaminopsis arenosa</name>
    <dbReference type="NCBI Taxonomy" id="38785"/>
    <lineage>
        <taxon>Eukaryota</taxon>
        <taxon>Viridiplantae</taxon>
        <taxon>Streptophyta</taxon>
        <taxon>Embryophyta</taxon>
        <taxon>Tracheophyta</taxon>
        <taxon>Spermatophyta</taxon>
        <taxon>Magnoliopsida</taxon>
        <taxon>eudicotyledons</taxon>
        <taxon>Gunneridae</taxon>
        <taxon>Pentapetalae</taxon>
        <taxon>rosids</taxon>
        <taxon>malvids</taxon>
        <taxon>Brassicales</taxon>
        <taxon>Brassicaceae</taxon>
        <taxon>Camelineae</taxon>
        <taxon>Arabidopsis</taxon>
    </lineage>
</organism>
<feature type="compositionally biased region" description="Polar residues" evidence="1">
    <location>
        <begin position="7"/>
        <end position="16"/>
    </location>
</feature>
<protein>
    <submittedName>
        <fullName evidence="2">Uncharacterized protein</fullName>
    </submittedName>
</protein>